<reference evidence="3 4" key="1">
    <citation type="submission" date="2018-10" db="EMBL/GenBank/DDBJ databases">
        <title>Genomic Encyclopedia of Archaeal and Bacterial Type Strains, Phase II (KMG-II): from individual species to whole genera.</title>
        <authorList>
            <person name="Goeker M."/>
        </authorList>
    </citation>
    <scope>NUCLEOTIDE SEQUENCE [LARGE SCALE GENOMIC DNA]</scope>
    <source>
        <strain evidence="3 4">ATCC 29870</strain>
    </source>
</reference>
<organism evidence="3 4">
    <name type="scientific">Metamycoplasma subdolum</name>
    <dbReference type="NCBI Taxonomy" id="92407"/>
    <lineage>
        <taxon>Bacteria</taxon>
        <taxon>Bacillati</taxon>
        <taxon>Mycoplasmatota</taxon>
        <taxon>Mycoplasmoidales</taxon>
        <taxon>Metamycoplasmataceae</taxon>
        <taxon>Metamycoplasma</taxon>
    </lineage>
</organism>
<comment type="caution">
    <text evidence="3">The sequence shown here is derived from an EMBL/GenBank/DDBJ whole genome shotgun (WGS) entry which is preliminary data.</text>
</comment>
<evidence type="ECO:0000313" key="3">
    <source>
        <dbReference type="EMBL" id="RMA79044.1"/>
    </source>
</evidence>
<keyword evidence="3" id="KW-0449">Lipoprotein</keyword>
<dbReference type="AlphaFoldDB" id="A0A3M0A3M2"/>
<proteinExistence type="predicted"/>
<accession>A0A3M0A3M2</accession>
<feature type="signal peptide" evidence="1">
    <location>
        <begin position="1"/>
        <end position="22"/>
    </location>
</feature>
<dbReference type="PROSITE" id="PS51257">
    <property type="entry name" value="PROKAR_LIPOPROTEIN"/>
    <property type="match status" value="1"/>
</dbReference>
<keyword evidence="1" id="KW-0732">Signal</keyword>
<dbReference type="OrthoDB" id="402900at2"/>
<evidence type="ECO:0000256" key="1">
    <source>
        <dbReference type="SAM" id="SignalP"/>
    </source>
</evidence>
<protein>
    <submittedName>
        <fullName evidence="3">Lipoprotein-associated protein</fullName>
    </submittedName>
</protein>
<evidence type="ECO:0000259" key="2">
    <source>
        <dbReference type="Pfam" id="PF04200"/>
    </source>
</evidence>
<feature type="chain" id="PRO_5018159191" evidence="1">
    <location>
        <begin position="23"/>
        <end position="435"/>
    </location>
</feature>
<evidence type="ECO:0000313" key="4">
    <source>
        <dbReference type="Proteomes" id="UP000267246"/>
    </source>
</evidence>
<gene>
    <name evidence="3" type="ORF">JN00_0090</name>
</gene>
<dbReference type="RefSeq" id="WP_121940586.1">
    <property type="nucleotide sequence ID" value="NZ_CP137846.1"/>
</dbReference>
<dbReference type="EMBL" id="REFI01000005">
    <property type="protein sequence ID" value="RMA79044.1"/>
    <property type="molecule type" value="Genomic_DNA"/>
</dbReference>
<feature type="domain" description="Lipoprotein-associated type-17" evidence="2">
    <location>
        <begin position="282"/>
        <end position="334"/>
    </location>
</feature>
<name>A0A3M0A3M2_9BACT</name>
<dbReference type="InterPro" id="IPR007326">
    <property type="entry name" value="Lipoprotein-assoc_dom"/>
</dbReference>
<dbReference type="Pfam" id="PF04200">
    <property type="entry name" value="Lipoprotein_17"/>
    <property type="match status" value="1"/>
</dbReference>
<keyword evidence="4" id="KW-1185">Reference proteome</keyword>
<sequence>MKKTKLLFLGLGSLATALVATSAISSSCNNTNPKPDEDTLEKYKTFVEKTETEFLRTYVRVEKDTKPELIVNGQKGVLKEKFDAFKNALEEAKAVNDKAKIADAKAKLEQALVILNEGAIEGKDTKYLEQFKLEAEEVEKYGGIENYILKKIISDVIIVDDLDVLDPDKINVHQNATTRKFLDKHIKAYEAGFNAKTEVEAIECYEIISALSSVTDLYITKGSSKYMTPFEYNKPIDDKDADLKDIKATLAWFKDHSFEKAVHRGKASAEPNWSLSNLYTFLNINSYYTSSSFGTTITIVSQVNDDDKGTRTFKIKVEKNGKSQEKEIVYGGFLSKEWETKNKALAEKHKSLKLEYTTTHTDKQASEKYSDYLDEDQLLVEIPELKTFMETNKLDFKIESGTYSDADKKIEIDIFFNENNWDAYFKVKITVTGFK</sequence>
<dbReference type="Proteomes" id="UP000267246">
    <property type="component" value="Unassembled WGS sequence"/>
</dbReference>